<sequence length="75" mass="8626">MPFIEMTGETLDRLLVEDELHHEDLASAHVDDRTIVRVNPEGDIEVRRPEGWDVIGGLLGEFEERLKRETGLDWA</sequence>
<organism evidence="1 2">
    <name type="scientific">Botrimarina hoheduenensis</name>
    <dbReference type="NCBI Taxonomy" id="2528000"/>
    <lineage>
        <taxon>Bacteria</taxon>
        <taxon>Pseudomonadati</taxon>
        <taxon>Planctomycetota</taxon>
        <taxon>Planctomycetia</taxon>
        <taxon>Pirellulales</taxon>
        <taxon>Lacipirellulaceae</taxon>
        <taxon>Botrimarina</taxon>
    </lineage>
</organism>
<protein>
    <submittedName>
        <fullName evidence="1">Uncharacterized protein</fullName>
    </submittedName>
</protein>
<dbReference type="RefSeq" id="WP_146575419.1">
    <property type="nucleotide sequence ID" value="NZ_SJPH01000010.1"/>
</dbReference>
<keyword evidence="2" id="KW-1185">Reference proteome</keyword>
<proteinExistence type="predicted"/>
<name>A0A5C5VSV3_9BACT</name>
<evidence type="ECO:0000313" key="1">
    <source>
        <dbReference type="EMBL" id="TWT40811.1"/>
    </source>
</evidence>
<dbReference type="OrthoDB" id="280899at2"/>
<accession>A0A5C5VSV3</accession>
<dbReference type="AlphaFoldDB" id="A0A5C5VSV3"/>
<comment type="caution">
    <text evidence="1">The sequence shown here is derived from an EMBL/GenBank/DDBJ whole genome shotgun (WGS) entry which is preliminary data.</text>
</comment>
<reference evidence="1 2" key="1">
    <citation type="submission" date="2019-02" db="EMBL/GenBank/DDBJ databases">
        <title>Deep-cultivation of Planctomycetes and their phenomic and genomic characterization uncovers novel biology.</title>
        <authorList>
            <person name="Wiegand S."/>
            <person name="Jogler M."/>
            <person name="Boedeker C."/>
            <person name="Pinto D."/>
            <person name="Vollmers J."/>
            <person name="Rivas-Marin E."/>
            <person name="Kohn T."/>
            <person name="Peeters S.H."/>
            <person name="Heuer A."/>
            <person name="Rast P."/>
            <person name="Oberbeckmann S."/>
            <person name="Bunk B."/>
            <person name="Jeske O."/>
            <person name="Meyerdierks A."/>
            <person name="Storesund J.E."/>
            <person name="Kallscheuer N."/>
            <person name="Luecker S."/>
            <person name="Lage O.M."/>
            <person name="Pohl T."/>
            <person name="Merkel B.J."/>
            <person name="Hornburger P."/>
            <person name="Mueller R.-W."/>
            <person name="Bruemmer F."/>
            <person name="Labrenz M."/>
            <person name="Spormann A.M."/>
            <person name="Op Den Camp H."/>
            <person name="Overmann J."/>
            <person name="Amann R."/>
            <person name="Jetten M.S.M."/>
            <person name="Mascher T."/>
            <person name="Medema M.H."/>
            <person name="Devos D.P."/>
            <person name="Kaster A.-K."/>
            <person name="Ovreas L."/>
            <person name="Rohde M."/>
            <person name="Galperin M.Y."/>
            <person name="Jogler C."/>
        </authorList>
    </citation>
    <scope>NUCLEOTIDE SEQUENCE [LARGE SCALE GENOMIC DNA]</scope>
    <source>
        <strain evidence="1 2">Pla111</strain>
    </source>
</reference>
<gene>
    <name evidence="1" type="ORF">Pla111_32290</name>
</gene>
<evidence type="ECO:0000313" key="2">
    <source>
        <dbReference type="Proteomes" id="UP000318995"/>
    </source>
</evidence>
<dbReference type="Proteomes" id="UP000318995">
    <property type="component" value="Unassembled WGS sequence"/>
</dbReference>
<dbReference type="EMBL" id="SJPH01000010">
    <property type="protein sequence ID" value="TWT40811.1"/>
    <property type="molecule type" value="Genomic_DNA"/>
</dbReference>